<sequence>MKSYEPDPHILHSLETVVRMTGSSRRKIVFYCRSGLVESAPDMQFDDDSVRLLQQIERLRRDHRMNWAAIRMIAELLREVEALRDELRFRR</sequence>
<dbReference type="Gene3D" id="1.10.1660.10">
    <property type="match status" value="1"/>
</dbReference>
<keyword evidence="2" id="KW-1185">Reference proteome</keyword>
<dbReference type="Proteomes" id="UP000557717">
    <property type="component" value="Unassembled WGS sequence"/>
</dbReference>
<dbReference type="GO" id="GO:0003677">
    <property type="term" value="F:DNA binding"/>
    <property type="evidence" value="ECO:0007669"/>
    <property type="project" value="UniProtKB-KW"/>
</dbReference>
<comment type="caution">
    <text evidence="1">The sequence shown here is derived from an EMBL/GenBank/DDBJ whole genome shotgun (WGS) entry which is preliminary data.</text>
</comment>
<protein>
    <submittedName>
        <fullName evidence="1">DNA-binding transcriptional MerR regulator</fullName>
    </submittedName>
</protein>
<dbReference type="AlphaFoldDB" id="A0A840V8P6"/>
<reference evidence="1 2" key="1">
    <citation type="submission" date="2020-08" db="EMBL/GenBank/DDBJ databases">
        <title>Genomic Encyclopedia of Type Strains, Phase IV (KMG-IV): sequencing the most valuable type-strain genomes for metagenomic binning, comparative biology and taxonomic classification.</title>
        <authorList>
            <person name="Goeker M."/>
        </authorList>
    </citation>
    <scope>NUCLEOTIDE SEQUENCE [LARGE SCALE GENOMIC DNA]</scope>
    <source>
        <strain evidence="1 2">YC6886</strain>
    </source>
</reference>
<proteinExistence type="predicted"/>
<keyword evidence="1" id="KW-0238">DNA-binding</keyword>
<accession>A0A840V8P6</accession>
<organism evidence="1 2">
    <name type="scientific">Haloferula luteola</name>
    <dbReference type="NCBI Taxonomy" id="595692"/>
    <lineage>
        <taxon>Bacteria</taxon>
        <taxon>Pseudomonadati</taxon>
        <taxon>Verrucomicrobiota</taxon>
        <taxon>Verrucomicrobiia</taxon>
        <taxon>Verrucomicrobiales</taxon>
        <taxon>Verrucomicrobiaceae</taxon>
        <taxon>Haloferula</taxon>
    </lineage>
</organism>
<dbReference type="RefSeq" id="WP_184015545.1">
    <property type="nucleotide sequence ID" value="NZ_JACHFD010000002.1"/>
</dbReference>
<evidence type="ECO:0000313" key="1">
    <source>
        <dbReference type="EMBL" id="MBB5350330.1"/>
    </source>
</evidence>
<name>A0A840V8P6_9BACT</name>
<dbReference type="EMBL" id="JACHFD010000002">
    <property type="protein sequence ID" value="MBB5350330.1"/>
    <property type="molecule type" value="Genomic_DNA"/>
</dbReference>
<evidence type="ECO:0000313" key="2">
    <source>
        <dbReference type="Proteomes" id="UP000557717"/>
    </source>
</evidence>
<dbReference type="Pfam" id="PF13591">
    <property type="entry name" value="MerR_2"/>
    <property type="match status" value="1"/>
</dbReference>
<gene>
    <name evidence="1" type="ORF">HNR46_000554</name>
</gene>